<comment type="catalytic activity">
    <reaction evidence="8">
        <text>a 6-O-methyl-2'-deoxyguanosine in DNA + L-cysteinyl-[protein] = S-methyl-L-cysteinyl-[protein] + a 2'-deoxyguanosine in DNA</text>
        <dbReference type="Rhea" id="RHEA:24000"/>
        <dbReference type="Rhea" id="RHEA-COMP:10131"/>
        <dbReference type="Rhea" id="RHEA-COMP:10132"/>
        <dbReference type="Rhea" id="RHEA-COMP:11367"/>
        <dbReference type="Rhea" id="RHEA-COMP:11368"/>
        <dbReference type="ChEBI" id="CHEBI:29950"/>
        <dbReference type="ChEBI" id="CHEBI:82612"/>
        <dbReference type="ChEBI" id="CHEBI:85445"/>
        <dbReference type="ChEBI" id="CHEBI:85448"/>
        <dbReference type="EC" id="2.1.1.63"/>
    </reaction>
</comment>
<evidence type="ECO:0000256" key="8">
    <source>
        <dbReference type="ARBA" id="ARBA00049348"/>
    </source>
</evidence>
<comment type="similarity">
    <text evidence="2">Belongs to the MGMT family.</text>
</comment>
<dbReference type="Proteomes" id="UP000563523">
    <property type="component" value="Unassembled WGS sequence"/>
</dbReference>
<dbReference type="PROSITE" id="PS00374">
    <property type="entry name" value="MGMT"/>
    <property type="match status" value="1"/>
</dbReference>
<evidence type="ECO:0000256" key="1">
    <source>
        <dbReference type="ARBA" id="ARBA00001286"/>
    </source>
</evidence>
<keyword evidence="4 11" id="KW-0489">Methyltransferase</keyword>
<comment type="caution">
    <text evidence="11">The sequence shown here is derived from an EMBL/GenBank/DDBJ whole genome shotgun (WGS) entry which is preliminary data.</text>
</comment>
<dbReference type="GO" id="GO:0003908">
    <property type="term" value="F:methylated-DNA-[protein]-cysteine S-methyltransferase activity"/>
    <property type="evidence" value="ECO:0007669"/>
    <property type="project" value="UniProtKB-EC"/>
</dbReference>
<feature type="domain" description="Methylguanine DNA methyltransferase ribonuclease-like" evidence="10">
    <location>
        <begin position="5"/>
        <end position="72"/>
    </location>
</feature>
<proteinExistence type="inferred from homology"/>
<dbReference type="GO" id="GO:0006281">
    <property type="term" value="P:DNA repair"/>
    <property type="evidence" value="ECO:0007669"/>
    <property type="project" value="UniProtKB-KW"/>
</dbReference>
<dbReference type="InterPro" id="IPR036631">
    <property type="entry name" value="MGMT_N_sf"/>
</dbReference>
<dbReference type="InterPro" id="IPR001497">
    <property type="entry name" value="MethylDNA_cys_MeTrfase_AS"/>
</dbReference>
<protein>
    <recommendedName>
        <fullName evidence="3">methylated-DNA--[protein]-cysteine S-methyltransferase</fullName>
        <ecNumber evidence="3">2.1.1.63</ecNumber>
    </recommendedName>
</protein>
<dbReference type="CDD" id="cd06445">
    <property type="entry name" value="ATase"/>
    <property type="match status" value="1"/>
</dbReference>
<dbReference type="FunFam" id="1.10.10.10:FF:000214">
    <property type="entry name" value="Methylated-DNA--protein-cysteine methyltransferase"/>
    <property type="match status" value="1"/>
</dbReference>
<evidence type="ECO:0000256" key="6">
    <source>
        <dbReference type="ARBA" id="ARBA00022763"/>
    </source>
</evidence>
<dbReference type="Gene3D" id="3.30.160.70">
    <property type="entry name" value="Methylated DNA-protein cysteine methyltransferase domain"/>
    <property type="match status" value="1"/>
</dbReference>
<evidence type="ECO:0000313" key="12">
    <source>
        <dbReference type="Proteomes" id="UP000563523"/>
    </source>
</evidence>
<sequence length="163" mass="18393">MFYQQLVPGPLEDLTIIADDQKLYGIWFQGQKYFAAHLPLAEVAPQANQLTQQTALWLQQYFAGQQPTQTLPALAWEQLTPFRQRVGHLLCQIPYGQTCSYQDLAQQLGGFNYARAAARAVGHNPFSIIVPCHRVLGKDHSLIGYAGGLAQKRWLLDWEQAHC</sequence>
<dbReference type="InterPro" id="IPR014048">
    <property type="entry name" value="MethylDNA_cys_MeTrfase_DNA-bd"/>
</dbReference>
<keyword evidence="6" id="KW-0227">DNA damage</keyword>
<reference evidence="11 12" key="1">
    <citation type="submission" date="2020-06" db="EMBL/GenBank/DDBJ databases">
        <authorList>
            <person name="Kang J."/>
        </authorList>
    </citation>
    <scope>NUCLEOTIDE SEQUENCE [LARGE SCALE GENOMIC DNA]</scope>
    <source>
        <strain evidence="11 12">DCY120</strain>
    </source>
</reference>
<dbReference type="Pfam" id="PF02870">
    <property type="entry name" value="Methyltransf_1N"/>
    <property type="match status" value="1"/>
</dbReference>
<dbReference type="EC" id="2.1.1.63" evidence="3"/>
<accession>A0A850R351</accession>
<evidence type="ECO:0000256" key="2">
    <source>
        <dbReference type="ARBA" id="ARBA00008711"/>
    </source>
</evidence>
<keyword evidence="7" id="KW-0234">DNA repair</keyword>
<dbReference type="GO" id="GO:0032259">
    <property type="term" value="P:methylation"/>
    <property type="evidence" value="ECO:0007669"/>
    <property type="project" value="UniProtKB-KW"/>
</dbReference>
<evidence type="ECO:0000313" key="11">
    <source>
        <dbReference type="EMBL" id="NVY96790.1"/>
    </source>
</evidence>
<name>A0A850R351_9LACO</name>
<dbReference type="PANTHER" id="PTHR10815:SF5">
    <property type="entry name" value="METHYLATED-DNA--PROTEIN-CYSTEINE METHYLTRANSFERASE"/>
    <property type="match status" value="1"/>
</dbReference>
<dbReference type="InterPro" id="IPR036388">
    <property type="entry name" value="WH-like_DNA-bd_sf"/>
</dbReference>
<keyword evidence="5 11" id="KW-0808">Transferase</keyword>
<dbReference type="PANTHER" id="PTHR10815">
    <property type="entry name" value="METHYLATED-DNA--PROTEIN-CYSTEINE METHYLTRANSFERASE"/>
    <property type="match status" value="1"/>
</dbReference>
<dbReference type="Gene3D" id="1.10.10.10">
    <property type="entry name" value="Winged helix-like DNA-binding domain superfamily/Winged helix DNA-binding domain"/>
    <property type="match status" value="1"/>
</dbReference>
<dbReference type="InterPro" id="IPR036217">
    <property type="entry name" value="MethylDNA_cys_MeTrfase_DNAb"/>
</dbReference>
<dbReference type="EMBL" id="JABZEC010000005">
    <property type="protein sequence ID" value="NVY96790.1"/>
    <property type="molecule type" value="Genomic_DNA"/>
</dbReference>
<dbReference type="SUPFAM" id="SSF53155">
    <property type="entry name" value="Methylated DNA-protein cysteine methyltransferase domain"/>
    <property type="match status" value="1"/>
</dbReference>
<evidence type="ECO:0000256" key="7">
    <source>
        <dbReference type="ARBA" id="ARBA00023204"/>
    </source>
</evidence>
<gene>
    <name evidence="11" type="ORF">HU830_06430</name>
</gene>
<evidence type="ECO:0000256" key="5">
    <source>
        <dbReference type="ARBA" id="ARBA00022679"/>
    </source>
</evidence>
<evidence type="ECO:0000259" key="10">
    <source>
        <dbReference type="Pfam" id="PF02870"/>
    </source>
</evidence>
<dbReference type="SUPFAM" id="SSF46767">
    <property type="entry name" value="Methylated DNA-protein cysteine methyltransferase, C-terminal domain"/>
    <property type="match status" value="1"/>
</dbReference>
<evidence type="ECO:0000259" key="9">
    <source>
        <dbReference type="Pfam" id="PF01035"/>
    </source>
</evidence>
<dbReference type="Pfam" id="PF01035">
    <property type="entry name" value="DNA_binding_1"/>
    <property type="match status" value="1"/>
</dbReference>
<keyword evidence="12" id="KW-1185">Reference proteome</keyword>
<feature type="domain" description="Methylated-DNA-[protein]-cysteine S-methyltransferase DNA binding" evidence="9">
    <location>
        <begin position="81"/>
        <end position="160"/>
    </location>
</feature>
<organism evidence="11 12">
    <name type="scientific">Bombilactobacillus apium</name>
    <dbReference type="NCBI Taxonomy" id="2675299"/>
    <lineage>
        <taxon>Bacteria</taxon>
        <taxon>Bacillati</taxon>
        <taxon>Bacillota</taxon>
        <taxon>Bacilli</taxon>
        <taxon>Lactobacillales</taxon>
        <taxon>Lactobacillaceae</taxon>
        <taxon>Bombilactobacillus</taxon>
    </lineage>
</organism>
<dbReference type="InterPro" id="IPR008332">
    <property type="entry name" value="MethylG_MeTrfase_N"/>
</dbReference>
<evidence type="ECO:0000256" key="3">
    <source>
        <dbReference type="ARBA" id="ARBA00011918"/>
    </source>
</evidence>
<evidence type="ECO:0000256" key="4">
    <source>
        <dbReference type="ARBA" id="ARBA00022603"/>
    </source>
</evidence>
<comment type="catalytic activity">
    <reaction evidence="1">
        <text>a 4-O-methyl-thymidine in DNA + L-cysteinyl-[protein] = a thymidine in DNA + S-methyl-L-cysteinyl-[protein]</text>
        <dbReference type="Rhea" id="RHEA:53428"/>
        <dbReference type="Rhea" id="RHEA-COMP:10131"/>
        <dbReference type="Rhea" id="RHEA-COMP:10132"/>
        <dbReference type="Rhea" id="RHEA-COMP:13555"/>
        <dbReference type="Rhea" id="RHEA-COMP:13556"/>
        <dbReference type="ChEBI" id="CHEBI:29950"/>
        <dbReference type="ChEBI" id="CHEBI:82612"/>
        <dbReference type="ChEBI" id="CHEBI:137386"/>
        <dbReference type="ChEBI" id="CHEBI:137387"/>
        <dbReference type="EC" id="2.1.1.63"/>
    </reaction>
</comment>
<dbReference type="AlphaFoldDB" id="A0A850R351"/>
<dbReference type="NCBIfam" id="TIGR00589">
    <property type="entry name" value="ogt"/>
    <property type="match status" value="1"/>
</dbReference>